<evidence type="ECO:0000256" key="1">
    <source>
        <dbReference type="ARBA" id="ARBA00004123"/>
    </source>
</evidence>
<name>A0AAN7AGP8_9PEZI</name>
<keyword evidence="3" id="KW-0507">mRNA processing</keyword>
<dbReference type="GO" id="GO:0006397">
    <property type="term" value="P:mRNA processing"/>
    <property type="evidence" value="ECO:0007669"/>
    <property type="project" value="UniProtKB-KW"/>
</dbReference>
<organism evidence="7 8">
    <name type="scientific">Podospora australis</name>
    <dbReference type="NCBI Taxonomy" id="1536484"/>
    <lineage>
        <taxon>Eukaryota</taxon>
        <taxon>Fungi</taxon>
        <taxon>Dikarya</taxon>
        <taxon>Ascomycota</taxon>
        <taxon>Pezizomycotina</taxon>
        <taxon>Sordariomycetes</taxon>
        <taxon>Sordariomycetidae</taxon>
        <taxon>Sordariales</taxon>
        <taxon>Podosporaceae</taxon>
        <taxon>Podospora</taxon>
    </lineage>
</organism>
<protein>
    <recommendedName>
        <fullName evidence="9">Survival motor neuron Tudor domain-containing protein</fullName>
    </recommendedName>
</protein>
<evidence type="ECO:0000256" key="5">
    <source>
        <dbReference type="ARBA" id="ARBA00023242"/>
    </source>
</evidence>
<evidence type="ECO:0000256" key="3">
    <source>
        <dbReference type="ARBA" id="ARBA00022664"/>
    </source>
</evidence>
<evidence type="ECO:0000256" key="2">
    <source>
        <dbReference type="ARBA" id="ARBA00005371"/>
    </source>
</evidence>
<dbReference type="EMBL" id="MU864420">
    <property type="protein sequence ID" value="KAK4186578.1"/>
    <property type="molecule type" value="Genomic_DNA"/>
</dbReference>
<reference evidence="7" key="1">
    <citation type="journal article" date="2023" name="Mol. Phylogenet. Evol.">
        <title>Genome-scale phylogeny and comparative genomics of the fungal order Sordariales.</title>
        <authorList>
            <person name="Hensen N."/>
            <person name="Bonometti L."/>
            <person name="Westerberg I."/>
            <person name="Brannstrom I.O."/>
            <person name="Guillou S."/>
            <person name="Cros-Aarteil S."/>
            <person name="Calhoun S."/>
            <person name="Haridas S."/>
            <person name="Kuo A."/>
            <person name="Mondo S."/>
            <person name="Pangilinan J."/>
            <person name="Riley R."/>
            <person name="LaButti K."/>
            <person name="Andreopoulos B."/>
            <person name="Lipzen A."/>
            <person name="Chen C."/>
            <person name="Yan M."/>
            <person name="Daum C."/>
            <person name="Ng V."/>
            <person name="Clum A."/>
            <person name="Steindorff A."/>
            <person name="Ohm R.A."/>
            <person name="Martin F."/>
            <person name="Silar P."/>
            <person name="Natvig D.O."/>
            <person name="Lalanne C."/>
            <person name="Gautier V."/>
            <person name="Ament-Velasquez S.L."/>
            <person name="Kruys A."/>
            <person name="Hutchinson M.I."/>
            <person name="Powell A.J."/>
            <person name="Barry K."/>
            <person name="Miller A.N."/>
            <person name="Grigoriev I.V."/>
            <person name="Debuchy R."/>
            <person name="Gladieux P."/>
            <person name="Hiltunen Thoren M."/>
            <person name="Johannesson H."/>
        </authorList>
    </citation>
    <scope>NUCLEOTIDE SEQUENCE</scope>
    <source>
        <strain evidence="7">PSN309</strain>
    </source>
</reference>
<comment type="subcellular location">
    <subcellularLocation>
        <location evidence="1">Nucleus</location>
    </subcellularLocation>
</comment>
<comment type="similarity">
    <text evidence="2">Belongs to the SMN family.</text>
</comment>
<feature type="region of interest" description="Disordered" evidence="6">
    <location>
        <begin position="48"/>
        <end position="136"/>
    </location>
</feature>
<evidence type="ECO:0000313" key="7">
    <source>
        <dbReference type="EMBL" id="KAK4186578.1"/>
    </source>
</evidence>
<dbReference type="InterPro" id="IPR040424">
    <property type="entry name" value="Smn1"/>
</dbReference>
<proteinExistence type="inferred from homology"/>
<dbReference type="Proteomes" id="UP001302126">
    <property type="component" value="Unassembled WGS sequence"/>
</dbReference>
<dbReference type="Pfam" id="PF20635">
    <property type="entry name" value="SMN_YG-box"/>
    <property type="match status" value="1"/>
</dbReference>
<dbReference type="PANTHER" id="PTHR39267">
    <property type="entry name" value="SURVIVAL MOTOR NEURON-LIKE PROTEIN 1"/>
    <property type="match status" value="1"/>
</dbReference>
<feature type="compositionally biased region" description="Basic and acidic residues" evidence="6">
    <location>
        <begin position="48"/>
        <end position="67"/>
    </location>
</feature>
<evidence type="ECO:0000256" key="6">
    <source>
        <dbReference type="SAM" id="MobiDB-lite"/>
    </source>
</evidence>
<gene>
    <name evidence="7" type="ORF">QBC35DRAFT_266176</name>
</gene>
<evidence type="ECO:0008006" key="9">
    <source>
        <dbReference type="Google" id="ProtNLM"/>
    </source>
</evidence>
<dbReference type="CDD" id="cd22852">
    <property type="entry name" value="SMN_C"/>
    <property type="match status" value="1"/>
</dbReference>
<dbReference type="GO" id="GO:0005634">
    <property type="term" value="C:nucleus"/>
    <property type="evidence" value="ECO:0007669"/>
    <property type="project" value="UniProtKB-SubCell"/>
</dbReference>
<accession>A0AAN7AGP8</accession>
<feature type="compositionally biased region" description="Polar residues" evidence="6">
    <location>
        <begin position="96"/>
        <end position="105"/>
    </location>
</feature>
<sequence length="181" mass="19451">MESENILTHEEIWDDSVLVDSWNQALAEYNKYHSIHAKGGTLEEITAAEKKAVSHDAKAETNDKQPINDDDGHDEGEDDSMPMDVSDSDETPPSHPTISDPQVSADTKKQATGGPANVGSGSGPASMMGPGPGPQVLLGTIEDEGLKKLLMSWYYAGYYTGLYEGKQQGLQQQAGQARKSS</sequence>
<feature type="compositionally biased region" description="Acidic residues" evidence="6">
    <location>
        <begin position="68"/>
        <end position="90"/>
    </location>
</feature>
<dbReference type="GO" id="GO:0008380">
    <property type="term" value="P:RNA splicing"/>
    <property type="evidence" value="ECO:0007669"/>
    <property type="project" value="UniProtKB-KW"/>
</dbReference>
<dbReference type="PANTHER" id="PTHR39267:SF1">
    <property type="entry name" value="SURVIVAL MOTOR NEURON PROTEIN"/>
    <property type="match status" value="1"/>
</dbReference>
<dbReference type="InterPro" id="IPR047313">
    <property type="entry name" value="SMN_C"/>
</dbReference>
<keyword evidence="4" id="KW-0508">mRNA splicing</keyword>
<dbReference type="CDD" id="cd22851">
    <property type="entry name" value="SMN_N"/>
    <property type="match status" value="1"/>
</dbReference>
<comment type="caution">
    <text evidence="7">The sequence shown here is derived from an EMBL/GenBank/DDBJ whole genome shotgun (WGS) entry which is preliminary data.</text>
</comment>
<reference evidence="7" key="2">
    <citation type="submission" date="2023-05" db="EMBL/GenBank/DDBJ databases">
        <authorList>
            <consortium name="Lawrence Berkeley National Laboratory"/>
            <person name="Steindorff A."/>
            <person name="Hensen N."/>
            <person name="Bonometti L."/>
            <person name="Westerberg I."/>
            <person name="Brannstrom I.O."/>
            <person name="Guillou S."/>
            <person name="Cros-Aarteil S."/>
            <person name="Calhoun S."/>
            <person name="Haridas S."/>
            <person name="Kuo A."/>
            <person name="Mondo S."/>
            <person name="Pangilinan J."/>
            <person name="Riley R."/>
            <person name="Labutti K."/>
            <person name="Andreopoulos B."/>
            <person name="Lipzen A."/>
            <person name="Chen C."/>
            <person name="Yanf M."/>
            <person name="Daum C."/>
            <person name="Ng V."/>
            <person name="Clum A."/>
            <person name="Ohm R."/>
            <person name="Martin F."/>
            <person name="Silar P."/>
            <person name="Natvig D."/>
            <person name="Lalanne C."/>
            <person name="Gautier V."/>
            <person name="Ament-Velasquez S.L."/>
            <person name="Kruys A."/>
            <person name="Hutchinson M.I."/>
            <person name="Powell A.J."/>
            <person name="Barry K."/>
            <person name="Miller A.N."/>
            <person name="Grigoriev I.V."/>
            <person name="Debuchy R."/>
            <person name="Gladieux P."/>
            <person name="Thoren M.H."/>
            <person name="Johannesson H."/>
        </authorList>
    </citation>
    <scope>NUCLEOTIDE SEQUENCE</scope>
    <source>
        <strain evidence="7">PSN309</strain>
    </source>
</reference>
<keyword evidence="5" id="KW-0539">Nucleus</keyword>
<dbReference type="AlphaFoldDB" id="A0AAN7AGP8"/>
<evidence type="ECO:0000313" key="8">
    <source>
        <dbReference type="Proteomes" id="UP001302126"/>
    </source>
</evidence>
<evidence type="ECO:0000256" key="4">
    <source>
        <dbReference type="ARBA" id="ARBA00023187"/>
    </source>
</evidence>
<keyword evidence="8" id="KW-1185">Reference proteome</keyword>